<reference evidence="7 8" key="1">
    <citation type="submission" date="2020-08" db="EMBL/GenBank/DDBJ databases">
        <title>Functional genomics of gut bacteria from endangered species of beetles.</title>
        <authorList>
            <person name="Carlos-Shanley C."/>
        </authorList>
    </citation>
    <scope>NUCLEOTIDE SEQUENCE [LARGE SCALE GENOMIC DNA]</scope>
    <source>
        <strain evidence="7 8">S00070</strain>
    </source>
</reference>
<dbReference type="PROSITE" id="PS50234">
    <property type="entry name" value="VWFA"/>
    <property type="match status" value="1"/>
</dbReference>
<evidence type="ECO:0000256" key="4">
    <source>
        <dbReference type="ARBA" id="ARBA00023136"/>
    </source>
</evidence>
<keyword evidence="1" id="KW-1003">Cell membrane</keyword>
<dbReference type="PANTHER" id="PTHR22550:SF5">
    <property type="entry name" value="LEUCINE ZIPPER PROTEIN 4"/>
    <property type="match status" value="1"/>
</dbReference>
<dbReference type="Gene3D" id="3.40.50.410">
    <property type="entry name" value="von Willebrand factor, type A domain"/>
    <property type="match status" value="1"/>
</dbReference>
<dbReference type="Proteomes" id="UP000524404">
    <property type="component" value="Unassembled WGS sequence"/>
</dbReference>
<evidence type="ECO:0000256" key="2">
    <source>
        <dbReference type="ARBA" id="ARBA00022692"/>
    </source>
</evidence>
<feature type="domain" description="VWFA" evidence="6">
    <location>
        <begin position="79"/>
        <end position="275"/>
    </location>
</feature>
<feature type="transmembrane region" description="Helical" evidence="5">
    <location>
        <begin position="12"/>
        <end position="31"/>
    </location>
</feature>
<evidence type="ECO:0000256" key="1">
    <source>
        <dbReference type="ARBA" id="ARBA00022475"/>
    </source>
</evidence>
<proteinExistence type="predicted"/>
<evidence type="ECO:0000256" key="3">
    <source>
        <dbReference type="ARBA" id="ARBA00022989"/>
    </source>
</evidence>
<dbReference type="InterPro" id="IPR036465">
    <property type="entry name" value="vWFA_dom_sf"/>
</dbReference>
<dbReference type="InterPro" id="IPR050768">
    <property type="entry name" value="UPF0353/GerABKA_families"/>
</dbReference>
<dbReference type="SUPFAM" id="SSF53300">
    <property type="entry name" value="vWA-like"/>
    <property type="match status" value="1"/>
</dbReference>
<keyword evidence="3 5" id="KW-1133">Transmembrane helix</keyword>
<sequence length="319" mass="36220">MNLTSELGKTEYWFIAIFFILYLIYLGRVFWIARRLKTTARSSILKFFLRTIYFGLMLLALLNPSFGELNEATKAVSREIFFLVDVSKSMDATDIQPSRIEKAKFEINRVINQFPNDRIGIIVFSDEAILLSPLTFDRNAISLFVPKINTNLLTGGGSQINPALELAYNRFQKSKSKNKSKVIVLISDGEFSDEYDRNIIGQIKQNRINFFSVGIGTSEGSAIKEENTFKKDSDGNIVITKLDNSLLKKITNEAKGKYLEISNISNSLTELITEINLITSTISSNQQINVAVNKYFYFLIIALFLLGIDVFFTVRTFQL</sequence>
<comment type="caution">
    <text evidence="7">The sequence shown here is derived from an EMBL/GenBank/DDBJ whole genome shotgun (WGS) entry which is preliminary data.</text>
</comment>
<organism evidence="7 8">
    <name type="scientific">Arcicella rosea</name>
    <dbReference type="NCBI Taxonomy" id="502909"/>
    <lineage>
        <taxon>Bacteria</taxon>
        <taxon>Pseudomonadati</taxon>
        <taxon>Bacteroidota</taxon>
        <taxon>Cytophagia</taxon>
        <taxon>Cytophagales</taxon>
        <taxon>Flectobacillaceae</taxon>
        <taxon>Arcicella</taxon>
    </lineage>
</organism>
<dbReference type="Pfam" id="PF13519">
    <property type="entry name" value="VWA_2"/>
    <property type="match status" value="1"/>
</dbReference>
<accession>A0A841EQV6</accession>
<evidence type="ECO:0000313" key="8">
    <source>
        <dbReference type="Proteomes" id="UP000524404"/>
    </source>
</evidence>
<dbReference type="RefSeq" id="WP_184133274.1">
    <property type="nucleotide sequence ID" value="NZ_JACHKT010000010.1"/>
</dbReference>
<protein>
    <submittedName>
        <fullName evidence="7">Ca-activated chloride channel family protein</fullName>
    </submittedName>
</protein>
<evidence type="ECO:0000313" key="7">
    <source>
        <dbReference type="EMBL" id="MBB6003068.1"/>
    </source>
</evidence>
<keyword evidence="8" id="KW-1185">Reference proteome</keyword>
<evidence type="ECO:0000256" key="5">
    <source>
        <dbReference type="SAM" id="Phobius"/>
    </source>
</evidence>
<dbReference type="SMART" id="SM00327">
    <property type="entry name" value="VWA"/>
    <property type="match status" value="1"/>
</dbReference>
<keyword evidence="4 5" id="KW-0472">Membrane</keyword>
<dbReference type="PANTHER" id="PTHR22550">
    <property type="entry name" value="SPORE GERMINATION PROTEIN"/>
    <property type="match status" value="1"/>
</dbReference>
<dbReference type="AlphaFoldDB" id="A0A841EQV6"/>
<feature type="transmembrane region" description="Helical" evidence="5">
    <location>
        <begin position="295"/>
        <end position="314"/>
    </location>
</feature>
<evidence type="ECO:0000259" key="6">
    <source>
        <dbReference type="PROSITE" id="PS50234"/>
    </source>
</evidence>
<keyword evidence="2 5" id="KW-0812">Transmembrane</keyword>
<gene>
    <name evidence="7" type="ORF">HNP25_001720</name>
</gene>
<dbReference type="InterPro" id="IPR002035">
    <property type="entry name" value="VWF_A"/>
</dbReference>
<name>A0A841EQV6_9BACT</name>
<dbReference type="EMBL" id="JACHKT010000010">
    <property type="protein sequence ID" value="MBB6003068.1"/>
    <property type="molecule type" value="Genomic_DNA"/>
</dbReference>